<protein>
    <submittedName>
        <fullName evidence="1">NRDE family protein</fullName>
    </submittedName>
</protein>
<comment type="caution">
    <text evidence="1">The sequence shown here is derived from an EMBL/GenBank/DDBJ whole genome shotgun (WGS) entry which is preliminary data.</text>
</comment>
<dbReference type="InterPro" id="IPR008551">
    <property type="entry name" value="TANGO2"/>
</dbReference>
<dbReference type="Proteomes" id="UP000027327">
    <property type="component" value="Unassembled WGS sequence"/>
</dbReference>
<proteinExistence type="predicted"/>
<accession>A0A062ISW1</accession>
<dbReference type="AlphaFoldDB" id="A0A062ISW1"/>
<feature type="non-terminal residue" evidence="1">
    <location>
        <position position="52"/>
    </location>
</feature>
<reference evidence="1 2" key="1">
    <citation type="submission" date="2014-04" db="EMBL/GenBank/DDBJ databases">
        <title>Comparative genomics and transcriptomics to identify genetic mechanisms underlying the emergence of carbapenem resistant Acinetobacter baumannii (CRAb).</title>
        <authorList>
            <person name="Harris A.D."/>
            <person name="Johnson K.J."/>
            <person name="George J."/>
            <person name="Nadendla S."/>
            <person name="Daugherty S.C."/>
            <person name="Parankush S."/>
            <person name="Sadzewicz L."/>
            <person name="Tallon L."/>
            <person name="Sengamalay N."/>
            <person name="Hazen T.H."/>
            <person name="Rasko D.A."/>
        </authorList>
    </citation>
    <scope>NUCLEOTIDE SEQUENCE [LARGE SCALE GENOMIC DNA]</scope>
    <source>
        <strain evidence="1 2">21072</strain>
    </source>
</reference>
<evidence type="ECO:0000313" key="2">
    <source>
        <dbReference type="Proteomes" id="UP000027327"/>
    </source>
</evidence>
<dbReference type="PANTHER" id="PTHR17985">
    <property type="entry name" value="SER/THR-RICH PROTEIN T10 IN DGCR REGION"/>
    <property type="match status" value="1"/>
</dbReference>
<organism evidence="1 2">
    <name type="scientific">Acinetobacter baumannii 21072</name>
    <dbReference type="NCBI Taxonomy" id="1310697"/>
    <lineage>
        <taxon>Bacteria</taxon>
        <taxon>Pseudomonadati</taxon>
        <taxon>Pseudomonadota</taxon>
        <taxon>Gammaproteobacteria</taxon>
        <taxon>Moraxellales</taxon>
        <taxon>Moraxellaceae</taxon>
        <taxon>Acinetobacter</taxon>
        <taxon>Acinetobacter calcoaceticus/baumannii complex</taxon>
    </lineage>
</organism>
<dbReference type="EMBL" id="JMOD01000006">
    <property type="protein sequence ID" value="KCY21901.1"/>
    <property type="molecule type" value="Genomic_DNA"/>
</dbReference>
<dbReference type="Pfam" id="PF05742">
    <property type="entry name" value="TANGO2"/>
    <property type="match status" value="1"/>
</dbReference>
<dbReference type="PANTHER" id="PTHR17985:SF8">
    <property type="entry name" value="TRANSPORT AND GOLGI ORGANIZATION PROTEIN 2 HOMOLOG"/>
    <property type="match status" value="1"/>
</dbReference>
<dbReference type="RefSeq" id="WP_032035870.1">
    <property type="nucleotide sequence ID" value="NZ_JMOD01000006.1"/>
</dbReference>
<name>A0A062ISW1_ACIBA</name>
<evidence type="ECO:0000313" key="1">
    <source>
        <dbReference type="EMBL" id="KCY21901.1"/>
    </source>
</evidence>
<sequence length="52" mass="5915">MCIVALAWHVLDDMPLCLISNRDEFYHRPTALLHQWEHTPIIAGQDLQSGGT</sequence>
<gene>
    <name evidence="1" type="ORF">J596_0611</name>
</gene>